<evidence type="ECO:0000313" key="1">
    <source>
        <dbReference type="EMBL" id="EJD35389.1"/>
    </source>
</evidence>
<dbReference type="EMBL" id="JH687892">
    <property type="protein sequence ID" value="EJD35389.1"/>
    <property type="molecule type" value="Genomic_DNA"/>
</dbReference>
<keyword evidence="2" id="KW-1185">Reference proteome</keyword>
<dbReference type="InParanoid" id="J0LER3"/>
<dbReference type="KEGG" id="adl:AURDEDRAFT_188753"/>
<evidence type="ECO:0000313" key="2">
    <source>
        <dbReference type="Proteomes" id="UP000006514"/>
    </source>
</evidence>
<sequence>MASERPSSAEIFPGMQDPQTIDAVISDFYYDDFAVELHVGNEIFKISSSRLALASPVFRQMFTLPQPKIAQPVVLHNDPGEFKDYLWYIHADPFSAQDFLELPDSAAKCSRMLGIANVAHMYDVSNVAARAMKNALGMLLSTERSFDIDLELAHRLLRTPAEVQIDTDGEDMHKQCVDVVCDAMSPRGGSGVFETDPITAVTLAREFDNRTVMAHAYFYVLQKGDDYWKADKRLDALDRMRLLCGSHALFNNHKETYGTIRRIRGGRISATGFSPVRPGISIGVHESIRHVRSRLWEYFDIEPWNLVP</sequence>
<dbReference type="InterPro" id="IPR011333">
    <property type="entry name" value="SKP1/BTB/POZ_sf"/>
</dbReference>
<dbReference type="Proteomes" id="UP000006514">
    <property type="component" value="Unassembled WGS sequence"/>
</dbReference>
<dbReference type="OrthoDB" id="3238373at2759"/>
<dbReference type="AlphaFoldDB" id="J0LER3"/>
<gene>
    <name evidence="1" type="ORF">AURDEDRAFT_188753</name>
</gene>
<proteinExistence type="predicted"/>
<dbReference type="Gene3D" id="3.30.710.10">
    <property type="entry name" value="Potassium Channel Kv1.1, Chain A"/>
    <property type="match status" value="1"/>
</dbReference>
<dbReference type="SUPFAM" id="SSF54695">
    <property type="entry name" value="POZ domain"/>
    <property type="match status" value="1"/>
</dbReference>
<reference evidence="2" key="1">
    <citation type="journal article" date="2012" name="Science">
        <title>The Paleozoic origin of enzymatic lignin decomposition reconstructed from 31 fungal genomes.</title>
        <authorList>
            <person name="Floudas D."/>
            <person name="Binder M."/>
            <person name="Riley R."/>
            <person name="Barry K."/>
            <person name="Blanchette R.A."/>
            <person name="Henrissat B."/>
            <person name="Martinez A.T."/>
            <person name="Otillar R."/>
            <person name="Spatafora J.W."/>
            <person name="Yadav J.S."/>
            <person name="Aerts A."/>
            <person name="Benoit I."/>
            <person name="Boyd A."/>
            <person name="Carlson A."/>
            <person name="Copeland A."/>
            <person name="Coutinho P.M."/>
            <person name="de Vries R.P."/>
            <person name="Ferreira P."/>
            <person name="Findley K."/>
            <person name="Foster B."/>
            <person name="Gaskell J."/>
            <person name="Glotzer D."/>
            <person name="Gorecki P."/>
            <person name="Heitman J."/>
            <person name="Hesse C."/>
            <person name="Hori C."/>
            <person name="Igarashi K."/>
            <person name="Jurgens J.A."/>
            <person name="Kallen N."/>
            <person name="Kersten P."/>
            <person name="Kohler A."/>
            <person name="Kuees U."/>
            <person name="Kumar T.K.A."/>
            <person name="Kuo A."/>
            <person name="LaButti K."/>
            <person name="Larrondo L.F."/>
            <person name="Lindquist E."/>
            <person name="Ling A."/>
            <person name="Lombard V."/>
            <person name="Lucas S."/>
            <person name="Lundell T."/>
            <person name="Martin R."/>
            <person name="McLaughlin D.J."/>
            <person name="Morgenstern I."/>
            <person name="Morin E."/>
            <person name="Murat C."/>
            <person name="Nagy L.G."/>
            <person name="Nolan M."/>
            <person name="Ohm R.A."/>
            <person name="Patyshakuliyeva A."/>
            <person name="Rokas A."/>
            <person name="Ruiz-Duenas F.J."/>
            <person name="Sabat G."/>
            <person name="Salamov A."/>
            <person name="Samejima M."/>
            <person name="Schmutz J."/>
            <person name="Slot J.C."/>
            <person name="St John F."/>
            <person name="Stenlid J."/>
            <person name="Sun H."/>
            <person name="Sun S."/>
            <person name="Syed K."/>
            <person name="Tsang A."/>
            <person name="Wiebenga A."/>
            <person name="Young D."/>
            <person name="Pisabarro A."/>
            <person name="Eastwood D.C."/>
            <person name="Martin F."/>
            <person name="Cullen D."/>
            <person name="Grigoriev I.V."/>
            <person name="Hibbett D.S."/>
        </authorList>
    </citation>
    <scope>NUCLEOTIDE SEQUENCE [LARGE SCALE GENOMIC DNA]</scope>
    <source>
        <strain evidence="2">TFB10046</strain>
    </source>
</reference>
<name>J0LER3_AURST</name>
<accession>J0LER3</accession>
<dbReference type="CDD" id="cd18186">
    <property type="entry name" value="BTB_POZ_ZBTB_KLHL-like"/>
    <property type="match status" value="1"/>
</dbReference>
<protein>
    <submittedName>
        <fullName evidence="1">Uncharacterized protein</fullName>
    </submittedName>
</protein>
<organism evidence="1 2">
    <name type="scientific">Auricularia subglabra (strain TFB-10046 / SS5)</name>
    <name type="common">White-rot fungus</name>
    <name type="synonym">Auricularia delicata (strain TFB10046)</name>
    <dbReference type="NCBI Taxonomy" id="717982"/>
    <lineage>
        <taxon>Eukaryota</taxon>
        <taxon>Fungi</taxon>
        <taxon>Dikarya</taxon>
        <taxon>Basidiomycota</taxon>
        <taxon>Agaricomycotina</taxon>
        <taxon>Agaricomycetes</taxon>
        <taxon>Auriculariales</taxon>
        <taxon>Auriculariaceae</taxon>
        <taxon>Auricularia</taxon>
    </lineage>
</organism>